<dbReference type="Proteomes" id="UP001165122">
    <property type="component" value="Unassembled WGS sequence"/>
</dbReference>
<dbReference type="Pfam" id="PF11894">
    <property type="entry name" value="Nup192"/>
    <property type="match status" value="1"/>
</dbReference>
<evidence type="ECO:0000313" key="1">
    <source>
        <dbReference type="EMBL" id="GMI17384.1"/>
    </source>
</evidence>
<gene>
    <name evidence="1" type="ORF">TrLO_g9369</name>
</gene>
<comment type="caution">
    <text evidence="1">The sequence shown here is derived from an EMBL/GenBank/DDBJ whole genome shotgun (WGS) entry which is preliminary data.</text>
</comment>
<dbReference type="GO" id="GO:0005643">
    <property type="term" value="C:nuclear pore"/>
    <property type="evidence" value="ECO:0007669"/>
    <property type="project" value="InterPro"/>
</dbReference>
<evidence type="ECO:0000313" key="2">
    <source>
        <dbReference type="Proteomes" id="UP001165122"/>
    </source>
</evidence>
<reference evidence="2" key="1">
    <citation type="journal article" date="2023" name="Commun. Biol.">
        <title>Genome analysis of Parmales, the sister group of diatoms, reveals the evolutionary specialization of diatoms from phago-mixotrophs to photoautotrophs.</title>
        <authorList>
            <person name="Ban H."/>
            <person name="Sato S."/>
            <person name="Yoshikawa S."/>
            <person name="Yamada K."/>
            <person name="Nakamura Y."/>
            <person name="Ichinomiya M."/>
            <person name="Sato N."/>
            <person name="Blanc-Mathieu R."/>
            <person name="Endo H."/>
            <person name="Kuwata A."/>
            <person name="Ogata H."/>
        </authorList>
    </citation>
    <scope>NUCLEOTIDE SEQUENCE [LARGE SCALE GENOMIC DNA]</scope>
    <source>
        <strain evidence="2">NIES 3700</strain>
    </source>
</reference>
<proteinExistence type="predicted"/>
<keyword evidence="2" id="KW-1185">Reference proteome</keyword>
<dbReference type="OrthoDB" id="2019644at2759"/>
<dbReference type="InterPro" id="IPR021827">
    <property type="entry name" value="Nup186/Nup192/Nup205"/>
</dbReference>
<accession>A0A9W7FSE5</accession>
<sequence>MSGFSFAPAQPAAAQLITLAAPTAPPANTAPMQVPSFSSSFPALAHHGEVLSLAQRLETTSGGYESRGLESHLQNYLSQSSSYLQHATSPQLPSPPFHAPSSLPNTIILEDTQVIELNAEVKASLTAFILKTGLSVEKALSIWVHASSLSLQGPDSYVYVLPEILTDLTLSRHEALKGIFSRNHLPPPPPPTLNNSNFNKIGANQNGANGENSATMENVEPGNSIPSISLDLFYSSLITPWSTLVAVKDFLDAGQNAEVHSTIVAALKHYVGIIANDNKRYANNLKHRRASPNDMFLHCVTKTVEVLSKCLTEFSDETVSYSNLQNTFDSLKIVEKALKNLTADCQDKAVNVLCGVKVEVCLSLIKCYLKQQSREKNELLKRFKPDSRDTEGLLQGLQSLTFPTAIRQAFKNRLTHILEVLYMYDNDIVRDVWHRILEVVDRTGEWPISVQDWDRDRRFEEEMGEKSKKVRGDCEDDVLRLSSLIGGEEVRGEGRFYWMGLVKEASSGEDVVSKMEGKWAEVLNVIVSMVDKEGMEVERDVEKPKNTFAWQLMGGKVEEKKVESISMYSSSNGYGFENKVKVVDMVDASKEVVNVVEVERKEIEEVKAALNLLWAVAEFSHSGRKEILEIRALGGRTVNEICWGVIGCSAEVALKAGAVKVISALALHSQEEAFKTWHDLEASQIIPTMKSLRVPTEGDEGIFHDLYKVEARIKRYPLTKALLVLINNLVLTVGCPADLGEGKRRQGVSPYIDFVIDHIIPAAVGGELKFEDGEREGLLGKALSVLLTILKRYVVPSVKGEGVSKQQHIADCQQRHYQSLRTAVGHGMDAGAVFEPSNGLLPSESEFESAMRDLKTEWVQVAVGGEEVKGGGTGFGVAATKPEKSTRPMLLPKTPGFNIMSQLLAPTNLLTAILNLTTRPLQGSDNVKLGLVIKGALSAAPSVVPSDDFIDTIRTPSGPVIVKPEDWVELCHELPVALLSAVAAREKDFVDVVRGGPSLNTVKVLTASVKRVKVESQNALFQPYGAMQGEFAQPPPKVKETVSIVVGGGTDNVCVSVTPLPSLLRAMSGGDAGDVISLVGGKGTMQALGLFDYCMNRLPVGDSLAAAVGRDPVRIRRDWMAALVSNTPNDVKITMLNCLAACPGNFAVFMLGFGEKGCLESVLELLGRGEEERVTEKAWEVIWKISKEPQGRKHLVESRFWEQHLGLLTGGLLEQLNELTSGQETPADVLSAATSSTHALAYFLGALVSVVYYEPGLRARIIGGELLDVVLQGVGGRNPGGGKPSNPPPSEAGGAVGKSVVGLGGAAEVFGTYKVVDLVVLVSQLSGYPEGVQRSAAMWSTQWNRYVTCACAHAHLARSWSELVRVVGSLDGGLLLKATLAKLNGGGGGGAPIEPTVAKPLADVVLDLVGEAVGMGGEVDEGVVRGIAEAIGKVSEEELTGVLSSALALSLTETSGVVLPAHLVSLSVTPLHLSLLSCIAGSATSIPLAKIQSLMPAVNDPVGVWALTSIACKAEGAKNIEMATIPQQIISSVPPEEEDMEGGVGAVWEANPNVDVGGREMALFNSHLVLFDCLMASLPQSPTLRSSACDFLRARGRTGVGVLRGWPENGDVVLSYVRVLEGVSEGGGWKEGRIGKVGSKIEQGILSLGLHICNFPVRMATGVRGEASWYDPLNIASSPEKGHALRGLDGRGDWYELDYQWALKGADVAAGCLGFVRGMRGVLPINGGMLSKGIETCVRLSRTLDQKLEQIVVANNLDRGKLAEIGEAEFSWEDG</sequence>
<protein>
    <submittedName>
        <fullName evidence="1">Uncharacterized protein</fullName>
    </submittedName>
</protein>
<name>A0A9W7FSE5_9STRA</name>
<organism evidence="1 2">
    <name type="scientific">Triparma laevis f. longispina</name>
    <dbReference type="NCBI Taxonomy" id="1714387"/>
    <lineage>
        <taxon>Eukaryota</taxon>
        <taxon>Sar</taxon>
        <taxon>Stramenopiles</taxon>
        <taxon>Ochrophyta</taxon>
        <taxon>Bolidophyceae</taxon>
        <taxon>Parmales</taxon>
        <taxon>Triparmaceae</taxon>
        <taxon>Triparma</taxon>
    </lineage>
</organism>
<dbReference type="EMBL" id="BRXW01000289">
    <property type="protein sequence ID" value="GMI17384.1"/>
    <property type="molecule type" value="Genomic_DNA"/>
</dbReference>